<keyword evidence="1" id="KW-0863">Zinc-finger</keyword>
<organism evidence="4 5">
    <name type="scientific">Pseudocohnilembus persalinus</name>
    <name type="common">Ciliate</name>
    <dbReference type="NCBI Taxonomy" id="266149"/>
    <lineage>
        <taxon>Eukaryota</taxon>
        <taxon>Sar</taxon>
        <taxon>Alveolata</taxon>
        <taxon>Ciliophora</taxon>
        <taxon>Intramacronucleata</taxon>
        <taxon>Oligohymenophorea</taxon>
        <taxon>Scuticociliatia</taxon>
        <taxon>Philasterida</taxon>
        <taxon>Pseudocohnilembidae</taxon>
        <taxon>Pseudocohnilembus</taxon>
    </lineage>
</organism>
<name>A0A0V0QQV7_PSEPJ</name>
<dbReference type="EMBL" id="LDAU01000114">
    <property type="protein sequence ID" value="KRX04651.1"/>
    <property type="molecule type" value="Genomic_DNA"/>
</dbReference>
<gene>
    <name evidence="4" type="ORF">PPERSA_04466</name>
</gene>
<comment type="caution">
    <text evidence="4">The sequence shown here is derived from an EMBL/GenBank/DDBJ whole genome shotgun (WGS) entry which is preliminary data.</text>
</comment>
<protein>
    <recommendedName>
        <fullName evidence="3">C2H2-type domain-containing protein</fullName>
    </recommendedName>
</protein>
<feature type="domain" description="C2H2-type" evidence="3">
    <location>
        <begin position="16"/>
        <end position="39"/>
    </location>
</feature>
<reference evidence="4 5" key="1">
    <citation type="journal article" date="2015" name="Sci. Rep.">
        <title>Genome of the facultative scuticociliatosis pathogen Pseudocohnilembus persalinus provides insight into its virulence through horizontal gene transfer.</title>
        <authorList>
            <person name="Xiong J."/>
            <person name="Wang G."/>
            <person name="Cheng J."/>
            <person name="Tian M."/>
            <person name="Pan X."/>
            <person name="Warren A."/>
            <person name="Jiang C."/>
            <person name="Yuan D."/>
            <person name="Miao W."/>
        </authorList>
    </citation>
    <scope>NUCLEOTIDE SEQUENCE [LARGE SCALE GENOMIC DNA]</scope>
    <source>
        <strain evidence="4">36N120E</strain>
    </source>
</reference>
<feature type="region of interest" description="Disordered" evidence="2">
    <location>
        <begin position="56"/>
        <end position="107"/>
    </location>
</feature>
<accession>A0A0V0QQV7</accession>
<dbReference type="InParanoid" id="A0A0V0QQV7"/>
<keyword evidence="1" id="KW-0862">Zinc</keyword>
<evidence type="ECO:0000313" key="4">
    <source>
        <dbReference type="EMBL" id="KRX04651.1"/>
    </source>
</evidence>
<feature type="compositionally biased region" description="Basic and acidic residues" evidence="2">
    <location>
        <begin position="80"/>
        <end position="101"/>
    </location>
</feature>
<proteinExistence type="predicted"/>
<keyword evidence="1" id="KW-0479">Metal-binding</keyword>
<dbReference type="PROSITE" id="PS50157">
    <property type="entry name" value="ZINC_FINGER_C2H2_2"/>
    <property type="match status" value="1"/>
</dbReference>
<evidence type="ECO:0000256" key="1">
    <source>
        <dbReference type="PROSITE-ProRule" id="PRU00042"/>
    </source>
</evidence>
<evidence type="ECO:0000256" key="2">
    <source>
        <dbReference type="SAM" id="MobiDB-lite"/>
    </source>
</evidence>
<feature type="compositionally biased region" description="Polar residues" evidence="2">
    <location>
        <begin position="67"/>
        <end position="78"/>
    </location>
</feature>
<evidence type="ECO:0000259" key="3">
    <source>
        <dbReference type="PROSITE" id="PS50157"/>
    </source>
</evidence>
<dbReference type="Proteomes" id="UP000054937">
    <property type="component" value="Unassembled WGS sequence"/>
</dbReference>
<evidence type="ECO:0000313" key="5">
    <source>
        <dbReference type="Proteomes" id="UP000054937"/>
    </source>
</evidence>
<sequence length="130" mass="15906">MNEEHSHEQKTVQEHIDCENCDKQFQNLQDLLQHYKMKHHEKFINEQEIERTLKAKYKNNNKEKPLNQPTQEEPTLNEESQERQENYQKNKGEHELEDKQQKGSQQIQNKNTLFETYEQKNYFLSLILFQ</sequence>
<dbReference type="AlphaFoldDB" id="A0A0V0QQV7"/>
<dbReference type="InterPro" id="IPR013087">
    <property type="entry name" value="Znf_C2H2_type"/>
</dbReference>
<dbReference type="GO" id="GO:0008270">
    <property type="term" value="F:zinc ion binding"/>
    <property type="evidence" value="ECO:0007669"/>
    <property type="project" value="UniProtKB-KW"/>
</dbReference>
<keyword evidence="5" id="KW-1185">Reference proteome</keyword>